<dbReference type="GO" id="GO:0003735">
    <property type="term" value="F:structural constituent of ribosome"/>
    <property type="evidence" value="ECO:0007669"/>
    <property type="project" value="InterPro"/>
</dbReference>
<evidence type="ECO:0000256" key="6">
    <source>
        <dbReference type="SAM" id="MobiDB-lite"/>
    </source>
</evidence>
<accession>A0A955RJH9</accession>
<dbReference type="InterPro" id="IPR021137">
    <property type="entry name" value="Ribosomal_bL35-like"/>
</dbReference>
<dbReference type="EMBL" id="JAGQLK010000144">
    <property type="protein sequence ID" value="MCA9383818.1"/>
    <property type="molecule type" value="Genomic_DNA"/>
</dbReference>
<evidence type="ECO:0000256" key="2">
    <source>
        <dbReference type="ARBA" id="ARBA00022980"/>
    </source>
</evidence>
<dbReference type="InterPro" id="IPR037229">
    <property type="entry name" value="Ribosomal_bL35_sf"/>
</dbReference>
<keyword evidence="3 4" id="KW-0687">Ribonucleoprotein</keyword>
<dbReference type="Pfam" id="PF01632">
    <property type="entry name" value="Ribosomal_L35p"/>
    <property type="match status" value="1"/>
</dbReference>
<comment type="caution">
    <text evidence="7">The sequence shown here is derived from an EMBL/GenBank/DDBJ whole genome shotgun (WGS) entry which is preliminary data.</text>
</comment>
<evidence type="ECO:0000313" key="8">
    <source>
        <dbReference type="Proteomes" id="UP000783287"/>
    </source>
</evidence>
<dbReference type="GO" id="GO:0006412">
    <property type="term" value="P:translation"/>
    <property type="evidence" value="ECO:0007669"/>
    <property type="project" value="UniProtKB-UniRule"/>
</dbReference>
<evidence type="ECO:0000256" key="5">
    <source>
        <dbReference type="RuleBase" id="RU000568"/>
    </source>
</evidence>
<organism evidence="7 8">
    <name type="scientific">Candidatus Dojkabacteria bacterium</name>
    <dbReference type="NCBI Taxonomy" id="2099670"/>
    <lineage>
        <taxon>Bacteria</taxon>
        <taxon>Candidatus Dojkabacteria</taxon>
    </lineage>
</organism>
<comment type="similarity">
    <text evidence="1 4 5">Belongs to the bacterial ribosomal protein bL35 family.</text>
</comment>
<evidence type="ECO:0000256" key="1">
    <source>
        <dbReference type="ARBA" id="ARBA00006598"/>
    </source>
</evidence>
<feature type="compositionally biased region" description="Basic residues" evidence="6">
    <location>
        <begin position="35"/>
        <end position="48"/>
    </location>
</feature>
<evidence type="ECO:0000313" key="7">
    <source>
        <dbReference type="EMBL" id="MCA9383818.1"/>
    </source>
</evidence>
<dbReference type="PANTHER" id="PTHR33343">
    <property type="entry name" value="54S RIBOSOMAL PROTEIN BL35M"/>
    <property type="match status" value="1"/>
</dbReference>
<feature type="region of interest" description="Disordered" evidence="6">
    <location>
        <begin position="1"/>
        <end position="67"/>
    </location>
</feature>
<dbReference type="NCBIfam" id="TIGR00001">
    <property type="entry name" value="rpmI_bact"/>
    <property type="match status" value="1"/>
</dbReference>
<dbReference type="AlphaFoldDB" id="A0A955RJH9"/>
<evidence type="ECO:0000256" key="3">
    <source>
        <dbReference type="ARBA" id="ARBA00023274"/>
    </source>
</evidence>
<evidence type="ECO:0000256" key="4">
    <source>
        <dbReference type="HAMAP-Rule" id="MF_00514"/>
    </source>
</evidence>
<dbReference type="PRINTS" id="PR00064">
    <property type="entry name" value="RIBOSOMALL35"/>
</dbReference>
<protein>
    <recommendedName>
        <fullName evidence="4">Large ribosomal subunit protein bL35</fullName>
    </recommendedName>
</protein>
<dbReference type="Gene3D" id="4.10.410.60">
    <property type="match status" value="1"/>
</dbReference>
<keyword evidence="2 4" id="KW-0689">Ribosomal protein</keyword>
<dbReference type="SUPFAM" id="SSF143034">
    <property type="entry name" value="L35p-like"/>
    <property type="match status" value="1"/>
</dbReference>
<reference evidence="7" key="1">
    <citation type="submission" date="2020-04" db="EMBL/GenBank/DDBJ databases">
        <authorList>
            <person name="Zhang T."/>
        </authorList>
    </citation>
    <scope>NUCLEOTIDE SEQUENCE</scope>
    <source>
        <strain evidence="7">HKST-UBA14</strain>
    </source>
</reference>
<sequence length="67" mass="7600">MMKKKLKTHKATAKRFKVTGTGKVKYNKQGNNHLKANKSRAQKARKKSTSTLSSKKEANKILKLMVK</sequence>
<dbReference type="PANTHER" id="PTHR33343:SF1">
    <property type="entry name" value="LARGE RIBOSOMAL SUBUNIT PROTEIN BL35M"/>
    <property type="match status" value="1"/>
</dbReference>
<feature type="compositionally biased region" description="Basic residues" evidence="6">
    <location>
        <begin position="1"/>
        <end position="17"/>
    </location>
</feature>
<reference evidence="7" key="2">
    <citation type="journal article" date="2021" name="Microbiome">
        <title>Successional dynamics and alternative stable states in a saline activated sludge microbial community over 9 years.</title>
        <authorList>
            <person name="Wang Y."/>
            <person name="Ye J."/>
            <person name="Ju F."/>
            <person name="Liu L."/>
            <person name="Boyd J.A."/>
            <person name="Deng Y."/>
            <person name="Parks D.H."/>
            <person name="Jiang X."/>
            <person name="Yin X."/>
            <person name="Woodcroft B.J."/>
            <person name="Tyson G.W."/>
            <person name="Hugenholtz P."/>
            <person name="Polz M.F."/>
            <person name="Zhang T."/>
        </authorList>
    </citation>
    <scope>NUCLEOTIDE SEQUENCE</scope>
    <source>
        <strain evidence="7">HKST-UBA14</strain>
    </source>
</reference>
<proteinExistence type="inferred from homology"/>
<gene>
    <name evidence="4 7" type="primary">rpmI</name>
    <name evidence="7" type="ORF">KC909_05650</name>
</gene>
<dbReference type="Proteomes" id="UP000783287">
    <property type="component" value="Unassembled WGS sequence"/>
</dbReference>
<dbReference type="HAMAP" id="MF_00514">
    <property type="entry name" value="Ribosomal_bL35"/>
    <property type="match status" value="1"/>
</dbReference>
<dbReference type="InterPro" id="IPR001706">
    <property type="entry name" value="Ribosomal_bL35"/>
</dbReference>
<name>A0A955RJH9_9BACT</name>
<dbReference type="GO" id="GO:0015934">
    <property type="term" value="C:large ribosomal subunit"/>
    <property type="evidence" value="ECO:0007669"/>
    <property type="project" value="TreeGrafter"/>
</dbReference>